<evidence type="ECO:0000256" key="9">
    <source>
        <dbReference type="SAM" id="Coils"/>
    </source>
</evidence>
<comment type="function">
    <text evidence="8">3'-5' exoribonuclease that releases 5'-nucleoside monophosphates and is involved in maturation of structured RNAs.</text>
</comment>
<evidence type="ECO:0000256" key="8">
    <source>
        <dbReference type="HAMAP-Rule" id="MF_01895"/>
    </source>
</evidence>
<evidence type="ECO:0000256" key="3">
    <source>
        <dbReference type="ARBA" id="ARBA00022490"/>
    </source>
</evidence>
<evidence type="ECO:0000256" key="10">
    <source>
        <dbReference type="SAM" id="MobiDB-lite"/>
    </source>
</evidence>
<evidence type="ECO:0000256" key="5">
    <source>
        <dbReference type="ARBA" id="ARBA00022801"/>
    </source>
</evidence>
<dbReference type="GO" id="GO:0005829">
    <property type="term" value="C:cytosol"/>
    <property type="evidence" value="ECO:0007669"/>
    <property type="project" value="TreeGrafter"/>
</dbReference>
<dbReference type="GO" id="GO:0008859">
    <property type="term" value="F:exoribonuclease II activity"/>
    <property type="evidence" value="ECO:0007669"/>
    <property type="project" value="UniProtKB-UniRule"/>
</dbReference>
<dbReference type="InterPro" id="IPR001900">
    <property type="entry name" value="RNase_II/R"/>
</dbReference>
<dbReference type="PANTHER" id="PTHR23355:SF9">
    <property type="entry name" value="DIS3-LIKE EXONUCLEASE 2"/>
    <property type="match status" value="1"/>
</dbReference>
<dbReference type="Pfam" id="PF00773">
    <property type="entry name" value="RNB"/>
    <property type="match status" value="1"/>
</dbReference>
<evidence type="ECO:0000256" key="1">
    <source>
        <dbReference type="ARBA" id="ARBA00001849"/>
    </source>
</evidence>
<accession>A0AAU7CHG1</accession>
<dbReference type="Pfam" id="PF08206">
    <property type="entry name" value="OB_RNB"/>
    <property type="match status" value="1"/>
</dbReference>
<dbReference type="AlphaFoldDB" id="A0AAU7CHG1"/>
<evidence type="ECO:0000259" key="11">
    <source>
        <dbReference type="PROSITE" id="PS50126"/>
    </source>
</evidence>
<evidence type="ECO:0000256" key="4">
    <source>
        <dbReference type="ARBA" id="ARBA00022722"/>
    </source>
</evidence>
<dbReference type="NCBIfam" id="TIGR02063">
    <property type="entry name" value="RNase_R"/>
    <property type="match status" value="1"/>
</dbReference>
<dbReference type="SUPFAM" id="SSF50249">
    <property type="entry name" value="Nucleic acid-binding proteins"/>
    <property type="match status" value="4"/>
</dbReference>
<dbReference type="GO" id="GO:0006402">
    <property type="term" value="P:mRNA catabolic process"/>
    <property type="evidence" value="ECO:0007669"/>
    <property type="project" value="TreeGrafter"/>
</dbReference>
<dbReference type="InterPro" id="IPR012340">
    <property type="entry name" value="NA-bd_OB-fold"/>
</dbReference>
<dbReference type="EMBL" id="CP155447">
    <property type="protein sequence ID" value="XBH04382.1"/>
    <property type="molecule type" value="Genomic_DNA"/>
</dbReference>
<keyword evidence="6 8" id="KW-0269">Exonuclease</keyword>
<organism evidence="12">
    <name type="scientific">Singulisphaera sp. Ch08</name>
    <dbReference type="NCBI Taxonomy" id="3120278"/>
    <lineage>
        <taxon>Bacteria</taxon>
        <taxon>Pseudomonadati</taxon>
        <taxon>Planctomycetota</taxon>
        <taxon>Planctomycetia</taxon>
        <taxon>Isosphaerales</taxon>
        <taxon>Isosphaeraceae</taxon>
        <taxon>Singulisphaera</taxon>
    </lineage>
</organism>
<dbReference type="InterPro" id="IPR004476">
    <property type="entry name" value="RNase_II/RNase_R"/>
</dbReference>
<keyword evidence="9" id="KW-0175">Coiled coil</keyword>
<dbReference type="EC" id="3.1.13.1" evidence="8"/>
<dbReference type="SMART" id="SM00316">
    <property type="entry name" value="S1"/>
    <property type="match status" value="1"/>
</dbReference>
<keyword evidence="7 8" id="KW-0694">RNA-binding</keyword>
<dbReference type="PROSITE" id="PS50126">
    <property type="entry name" value="S1"/>
    <property type="match status" value="1"/>
</dbReference>
<dbReference type="Pfam" id="PF17876">
    <property type="entry name" value="CSD2"/>
    <property type="match status" value="1"/>
</dbReference>
<comment type="catalytic activity">
    <reaction evidence="1 8">
        <text>Exonucleolytic cleavage in the 3'- to 5'-direction to yield nucleoside 5'-phosphates.</text>
        <dbReference type="EC" id="3.1.13.1"/>
    </reaction>
</comment>
<dbReference type="InterPro" id="IPR013223">
    <property type="entry name" value="RNase_B_OB_dom"/>
</dbReference>
<evidence type="ECO:0000256" key="2">
    <source>
        <dbReference type="ARBA" id="ARBA00004496"/>
    </source>
</evidence>
<dbReference type="InterPro" id="IPR011805">
    <property type="entry name" value="RNase_R"/>
</dbReference>
<dbReference type="InterPro" id="IPR003029">
    <property type="entry name" value="S1_domain"/>
</dbReference>
<dbReference type="NCBIfam" id="TIGR00358">
    <property type="entry name" value="3_prime_RNase"/>
    <property type="match status" value="1"/>
</dbReference>
<dbReference type="PANTHER" id="PTHR23355">
    <property type="entry name" value="RIBONUCLEASE"/>
    <property type="match status" value="1"/>
</dbReference>
<feature type="region of interest" description="Disordered" evidence="10">
    <location>
        <begin position="701"/>
        <end position="758"/>
    </location>
</feature>
<dbReference type="GO" id="GO:0003723">
    <property type="term" value="F:RNA binding"/>
    <property type="evidence" value="ECO:0007669"/>
    <property type="project" value="UniProtKB-UniRule"/>
</dbReference>
<evidence type="ECO:0000313" key="12">
    <source>
        <dbReference type="EMBL" id="XBH04382.1"/>
    </source>
</evidence>
<protein>
    <recommendedName>
        <fullName evidence="8">Ribonuclease R</fullName>
        <shortName evidence="8">RNase R</shortName>
        <ecNumber evidence="8">3.1.13.1</ecNumber>
    </recommendedName>
</protein>
<keyword evidence="3 8" id="KW-0963">Cytoplasm</keyword>
<feature type="compositionally biased region" description="Basic residues" evidence="10">
    <location>
        <begin position="745"/>
        <end position="758"/>
    </location>
</feature>
<dbReference type="Pfam" id="PF00575">
    <property type="entry name" value="S1"/>
    <property type="match status" value="1"/>
</dbReference>
<feature type="domain" description="S1 motif" evidence="11">
    <location>
        <begin position="621"/>
        <end position="702"/>
    </location>
</feature>
<comment type="similarity">
    <text evidence="8">Belongs to the RNR ribonuclease family. RNase R subfamily.</text>
</comment>
<proteinExistence type="inferred from homology"/>
<dbReference type="HAMAP" id="MF_01895">
    <property type="entry name" value="RNase_R"/>
    <property type="match status" value="1"/>
</dbReference>
<dbReference type="Gene3D" id="2.40.50.140">
    <property type="entry name" value="Nucleic acid-binding proteins"/>
    <property type="match status" value="2"/>
</dbReference>
<sequence length="758" mass="84253">MTDPTDKVLDLVSEAEYKPMTVKAMSRRLGVDPEDYPSFRAAVKGMIKDGRLEIAKDKRLSKPHTKGTIIGLFRRSAKGFGFVRPHTSKEKTDQIYIPIDQSRDASSGDEVAVKITKRPKGPGMNVEGRIVQILERASGIFVGTYYEELGAGFVRVDGTTFGAPIYVGDPGAKGAKPSDKVAIEMVSYPTPYAAGEGVISEILGPRGQPGVDTLGVIRAFNIPDTFDEETLNEARKLGKQFSETEIGDRLDLRGTLTVTIDPATARDFDDAITLSRDERGFWSLGVHIADVSHFVQPNSNLDRTARQRGTSVYLPDRVIPMLPEVISNSLASLQAGKVRYTVSALLEFNSEGIRTGLSFARSAINVDHRFSYEDAFKVMKEPATTHEGVAPEVARMLGEMLELAQILRRRRFERGALELNMPAVEVDLGEQGEVVGAHLASNDESHQVIEDFMLAANEAVATFLTEKHAGFLRRTHADPEPTKLDAFAEFARSLGLEIENPQSRFELQRILIETAGKPEEYAVHYGVLRSLKQAVYTPEAEGHFALASENYCHFTSPIRRYPDLQVHRQLTTLLEGKRPKSDHDELTVLADHCTKTERRAEAAERELVKIKLLTYLESRIGEAFQAIIIGVEEFGLFCRIVNLPVDGLVHITSLADDYYYLEFETHTLIGRRSGRRYRLGDHIEVRITRIDIDRRELDLAPADIQEEESRPKRPGATTSTPEARRSRPPASSLAKAARSKSNPKSSKKKKGKGKRSKG</sequence>
<dbReference type="CDD" id="cd04471">
    <property type="entry name" value="S1_RNase_R"/>
    <property type="match status" value="1"/>
</dbReference>
<gene>
    <name evidence="8 12" type="primary">rnr</name>
    <name evidence="12" type="ORF">V5E97_39735</name>
</gene>
<dbReference type="RefSeq" id="WP_406697138.1">
    <property type="nucleotide sequence ID" value="NZ_CP155447.1"/>
</dbReference>
<reference evidence="12" key="1">
    <citation type="submission" date="2024-05" db="EMBL/GenBank/DDBJ databases">
        <title>Planctomycetes of the genus Singulisphaera possess chitinolytic capabilities.</title>
        <authorList>
            <person name="Ivanova A."/>
        </authorList>
    </citation>
    <scope>NUCLEOTIDE SEQUENCE</scope>
    <source>
        <strain evidence="12">Ch08T</strain>
    </source>
</reference>
<name>A0AAU7CHG1_9BACT</name>
<dbReference type="InterPro" id="IPR040476">
    <property type="entry name" value="CSD2"/>
</dbReference>
<keyword evidence="5 8" id="KW-0378">Hydrolase</keyword>
<keyword evidence="4 8" id="KW-0540">Nuclease</keyword>
<evidence type="ECO:0000256" key="7">
    <source>
        <dbReference type="ARBA" id="ARBA00022884"/>
    </source>
</evidence>
<dbReference type="SMART" id="SM00955">
    <property type="entry name" value="RNB"/>
    <property type="match status" value="1"/>
</dbReference>
<feature type="compositionally biased region" description="Low complexity" evidence="10">
    <location>
        <begin position="728"/>
        <end position="744"/>
    </location>
</feature>
<evidence type="ECO:0000256" key="6">
    <source>
        <dbReference type="ARBA" id="ARBA00022839"/>
    </source>
</evidence>
<feature type="coiled-coil region" evidence="9">
    <location>
        <begin position="586"/>
        <end position="613"/>
    </location>
</feature>
<comment type="subcellular location">
    <subcellularLocation>
        <location evidence="2 8">Cytoplasm</location>
    </subcellularLocation>
</comment>
<dbReference type="InterPro" id="IPR050180">
    <property type="entry name" value="RNR_Ribonuclease"/>
</dbReference>